<name>A0A2J6S9N8_HYAVF</name>
<dbReference type="Pfam" id="PF14273">
    <property type="entry name" value="DUF4360"/>
    <property type="match status" value="1"/>
</dbReference>
<dbReference type="InterPro" id="IPR025649">
    <property type="entry name" value="DUF4360"/>
</dbReference>
<dbReference type="EMBL" id="KZ613938">
    <property type="protein sequence ID" value="PMD47482.1"/>
    <property type="molecule type" value="Genomic_DNA"/>
</dbReference>
<evidence type="ECO:0000256" key="1">
    <source>
        <dbReference type="SAM" id="SignalP"/>
    </source>
</evidence>
<keyword evidence="3" id="KW-1185">Reference proteome</keyword>
<keyword evidence="1" id="KW-0732">Signal</keyword>
<dbReference type="AlphaFoldDB" id="A0A2J6S9N8"/>
<organism evidence="2 3">
    <name type="scientific">Hyaloscypha variabilis (strain UAMH 11265 / GT02V1 / F)</name>
    <name type="common">Meliniomyces variabilis</name>
    <dbReference type="NCBI Taxonomy" id="1149755"/>
    <lineage>
        <taxon>Eukaryota</taxon>
        <taxon>Fungi</taxon>
        <taxon>Dikarya</taxon>
        <taxon>Ascomycota</taxon>
        <taxon>Pezizomycotina</taxon>
        <taxon>Leotiomycetes</taxon>
        <taxon>Helotiales</taxon>
        <taxon>Hyaloscyphaceae</taxon>
        <taxon>Hyaloscypha</taxon>
        <taxon>Hyaloscypha variabilis</taxon>
    </lineage>
</organism>
<dbReference type="PANTHER" id="PTHR38847:SF1">
    <property type="entry name" value="PSEUDOURIDINE SYNTHASE RSUA_RLUA-LIKE DOMAIN-CONTAINING PROTEIN"/>
    <property type="match status" value="1"/>
</dbReference>
<evidence type="ECO:0000313" key="2">
    <source>
        <dbReference type="EMBL" id="PMD47482.1"/>
    </source>
</evidence>
<evidence type="ECO:0008006" key="4">
    <source>
        <dbReference type="Google" id="ProtNLM"/>
    </source>
</evidence>
<feature type="signal peptide" evidence="1">
    <location>
        <begin position="1"/>
        <end position="16"/>
    </location>
</feature>
<gene>
    <name evidence="2" type="ORF">L207DRAFT_576259</name>
</gene>
<dbReference type="PANTHER" id="PTHR38847">
    <property type="match status" value="1"/>
</dbReference>
<sequence length="216" mass="22858">MLAILSIAAFAIAALATPIPDEPALLLASDPPGLNKSQVYIVDITYGGTGCPQNSVGKFVSSDAETFTLIFDDMVAEVGDGTKPSDSRKNCQINLLLNYPQGFTYTVLNTQFRGYADIPAGYTGVQQATYYFSGLAQQATSTLEFDGPVTGDYHTDKDVDLLSVVWAPCGQVLPVNINSQVRVTKNAGAASGEGQLTQDSADGKVTWVAGISWKSC</sequence>
<protein>
    <recommendedName>
        <fullName evidence="4">Secreted protein</fullName>
    </recommendedName>
</protein>
<accession>A0A2J6S9N8</accession>
<dbReference type="STRING" id="1149755.A0A2J6S9N8"/>
<proteinExistence type="predicted"/>
<reference evidence="2 3" key="1">
    <citation type="submission" date="2016-04" db="EMBL/GenBank/DDBJ databases">
        <title>A degradative enzymes factory behind the ericoid mycorrhizal symbiosis.</title>
        <authorList>
            <consortium name="DOE Joint Genome Institute"/>
            <person name="Martino E."/>
            <person name="Morin E."/>
            <person name="Grelet G."/>
            <person name="Kuo A."/>
            <person name="Kohler A."/>
            <person name="Daghino S."/>
            <person name="Barry K."/>
            <person name="Choi C."/>
            <person name="Cichocki N."/>
            <person name="Clum A."/>
            <person name="Copeland A."/>
            <person name="Hainaut M."/>
            <person name="Haridas S."/>
            <person name="Labutti K."/>
            <person name="Lindquist E."/>
            <person name="Lipzen A."/>
            <person name="Khouja H.-R."/>
            <person name="Murat C."/>
            <person name="Ohm R."/>
            <person name="Olson A."/>
            <person name="Spatafora J."/>
            <person name="Veneault-Fourrey C."/>
            <person name="Henrissat B."/>
            <person name="Grigoriev I."/>
            <person name="Martin F."/>
            <person name="Perotto S."/>
        </authorList>
    </citation>
    <scope>NUCLEOTIDE SEQUENCE [LARGE SCALE GENOMIC DNA]</scope>
    <source>
        <strain evidence="2 3">F</strain>
    </source>
</reference>
<evidence type="ECO:0000313" key="3">
    <source>
        <dbReference type="Proteomes" id="UP000235786"/>
    </source>
</evidence>
<dbReference type="Proteomes" id="UP000235786">
    <property type="component" value="Unassembled WGS sequence"/>
</dbReference>
<feature type="chain" id="PRO_5014400290" description="Secreted protein" evidence="1">
    <location>
        <begin position="17"/>
        <end position="216"/>
    </location>
</feature>
<dbReference type="OrthoDB" id="152248at2759"/>